<sequence>MIDDRVRRQISDAIRGILATAADIRRTTEQDLVLRQAISYVQTSWPIFTLTDDLHQLFLRRASLSVVDSCFMFAACVVIPPSLRPVVLRQFYATQPGTS</sequence>
<dbReference type="OrthoDB" id="6268028at2759"/>
<dbReference type="EMBL" id="UYRU01096043">
    <property type="protein sequence ID" value="VDN39610.1"/>
    <property type="molecule type" value="Genomic_DNA"/>
</dbReference>
<keyword evidence="2" id="KW-1185">Reference proteome</keyword>
<dbReference type="AlphaFoldDB" id="A0A3P7NH57"/>
<organism evidence="1 2">
    <name type="scientific">Dibothriocephalus latus</name>
    <name type="common">Fish tapeworm</name>
    <name type="synonym">Diphyllobothrium latum</name>
    <dbReference type="NCBI Taxonomy" id="60516"/>
    <lineage>
        <taxon>Eukaryota</taxon>
        <taxon>Metazoa</taxon>
        <taxon>Spiralia</taxon>
        <taxon>Lophotrochozoa</taxon>
        <taxon>Platyhelminthes</taxon>
        <taxon>Cestoda</taxon>
        <taxon>Eucestoda</taxon>
        <taxon>Diphyllobothriidea</taxon>
        <taxon>Diphyllobothriidae</taxon>
        <taxon>Dibothriocephalus</taxon>
    </lineage>
</organism>
<name>A0A3P7NH57_DIBLA</name>
<evidence type="ECO:0000313" key="2">
    <source>
        <dbReference type="Proteomes" id="UP000281553"/>
    </source>
</evidence>
<protein>
    <submittedName>
        <fullName evidence="1">Uncharacterized protein</fullName>
    </submittedName>
</protein>
<dbReference type="Proteomes" id="UP000281553">
    <property type="component" value="Unassembled WGS sequence"/>
</dbReference>
<proteinExistence type="predicted"/>
<accession>A0A3P7NH57</accession>
<gene>
    <name evidence="1" type="ORF">DILT_LOCUS17950</name>
</gene>
<evidence type="ECO:0000313" key="1">
    <source>
        <dbReference type="EMBL" id="VDN39610.1"/>
    </source>
</evidence>
<reference evidence="1 2" key="1">
    <citation type="submission" date="2018-11" db="EMBL/GenBank/DDBJ databases">
        <authorList>
            <consortium name="Pathogen Informatics"/>
        </authorList>
    </citation>
    <scope>NUCLEOTIDE SEQUENCE [LARGE SCALE GENOMIC DNA]</scope>
</reference>